<protein>
    <submittedName>
        <fullName evidence="1">Uncharacterized protein</fullName>
    </submittedName>
</protein>
<name>X1HW03_9ZZZZ</name>
<sequence length="240" mass="26307">GSLSMFKLTLSDSSAGILYLDELHLKDPQGAVGAALGLDIELNLPGNLVMLGDHPLISDLKLCEKAFFSTSGFSTLYGRPEGAMQISSLTELSFSLSLIDLRLDLFVDAAGAQVTLSGGHQVTFPNISFPLIFSDFFSLRERETGRDLYRENILQLNLLNALYLDIKSDASSSDDLLTQNWAADMLIGALSLLNYQTKVKLQATGAGFSLPVLPYLESWIYGYSLILPREETENWSEKGI</sequence>
<gene>
    <name evidence="1" type="ORF">S03H2_53393</name>
</gene>
<reference evidence="1" key="1">
    <citation type="journal article" date="2014" name="Front. Microbiol.">
        <title>High frequency of phylogenetically diverse reductive dehalogenase-homologous genes in deep subseafloor sedimentary metagenomes.</title>
        <authorList>
            <person name="Kawai M."/>
            <person name="Futagami T."/>
            <person name="Toyoda A."/>
            <person name="Takaki Y."/>
            <person name="Nishi S."/>
            <person name="Hori S."/>
            <person name="Arai W."/>
            <person name="Tsubouchi T."/>
            <person name="Morono Y."/>
            <person name="Uchiyama I."/>
            <person name="Ito T."/>
            <person name="Fujiyama A."/>
            <person name="Inagaki F."/>
            <person name="Takami H."/>
        </authorList>
    </citation>
    <scope>NUCLEOTIDE SEQUENCE</scope>
    <source>
        <strain evidence="1">Expedition CK06-06</strain>
    </source>
</reference>
<dbReference type="EMBL" id="BARU01033983">
    <property type="protein sequence ID" value="GAH73642.1"/>
    <property type="molecule type" value="Genomic_DNA"/>
</dbReference>
<comment type="caution">
    <text evidence="1">The sequence shown here is derived from an EMBL/GenBank/DDBJ whole genome shotgun (WGS) entry which is preliminary data.</text>
</comment>
<feature type="non-terminal residue" evidence="1">
    <location>
        <position position="1"/>
    </location>
</feature>
<organism evidence="1">
    <name type="scientific">marine sediment metagenome</name>
    <dbReference type="NCBI Taxonomy" id="412755"/>
    <lineage>
        <taxon>unclassified sequences</taxon>
        <taxon>metagenomes</taxon>
        <taxon>ecological metagenomes</taxon>
    </lineage>
</organism>
<dbReference type="AlphaFoldDB" id="X1HW03"/>
<accession>X1HW03</accession>
<proteinExistence type="predicted"/>
<evidence type="ECO:0000313" key="1">
    <source>
        <dbReference type="EMBL" id="GAH73642.1"/>
    </source>
</evidence>